<feature type="compositionally biased region" description="Low complexity" evidence="1">
    <location>
        <begin position="363"/>
        <end position="391"/>
    </location>
</feature>
<reference evidence="2 3" key="2">
    <citation type="submission" date="2018-11" db="EMBL/GenBank/DDBJ databases">
        <authorList>
            <consortium name="Pathogen Informatics"/>
        </authorList>
    </citation>
    <scope>NUCLEOTIDE SEQUENCE [LARGE SCALE GENOMIC DNA]</scope>
    <source>
        <strain evidence="2 3">Egypt</strain>
    </source>
</reference>
<proteinExistence type="predicted"/>
<dbReference type="AlphaFoldDB" id="A0A183ARV4"/>
<feature type="compositionally biased region" description="Polar residues" evidence="1">
    <location>
        <begin position="419"/>
        <end position="444"/>
    </location>
</feature>
<gene>
    <name evidence="2" type="ORF">ECPE_LOCUS9689</name>
</gene>
<evidence type="ECO:0000313" key="2">
    <source>
        <dbReference type="EMBL" id="VDP85805.1"/>
    </source>
</evidence>
<sequence length="616" mass="65047">MTGLKLEDPTVDVADIEKYRLAFLMQFFVQHKPRFRFPRLRLQDLYQRVIKDPEPTAFCDLVARILRFLSHGDPEISIDHVDQALDRFTVDKRTSYRIQMQRHRNGKPVHQLSAEARAALLDNLIESVYDEQPDFNFTTTGFNTSGLPNGVRSSNGAAGDAVGANDSDNSGLFGTGGGNSSSGGLGLGDGAGGTGDFNEQEDVNVLIKAGQDAQGCSYYYMDDLRLYRERPQSGISSQWDVAVGPTAAQWQAFISSLSRNEKEYDLYYFLQHELFELVKESLDVYELHAVNGELDTSYLRAKEASELTELRRLKGLSSAKSNGPNTDESKFPLTTVTSLGSNGPKSASPAFSGGHGACGIGSAGSSASGAPLTPSSARTPTSAPPATALLPNGYPTPSSTGPSAALTVDATETHGLGKNDQNVFTTRASGSNVTNVQPAWSSDARTPGKARIFGQANGDVTPTASGPVANNLIKLEDVPSETRSPATGLDSSSTAAPTATESLTIPIQTQTVLSATKPSASPGVDSQSLGAGSTMDSTAIIPTESSCLEPSHMERELAAVVSSDPHEKPSPATADVMASWAPSNNRGAIGPSPLPGTPQRAGGQTSGTCLLIDLRM</sequence>
<dbReference type="WBParaSite" id="ECPE_0000972001-mRNA-1">
    <property type="protein sequence ID" value="ECPE_0000972001-mRNA-1"/>
    <property type="gene ID" value="ECPE_0000972001"/>
</dbReference>
<protein>
    <submittedName>
        <fullName evidence="4">HDAC_interact domain-containing protein</fullName>
    </submittedName>
</protein>
<accession>A0A183ARV4</accession>
<feature type="compositionally biased region" description="Polar residues" evidence="1">
    <location>
        <begin position="501"/>
        <end position="534"/>
    </location>
</feature>
<feature type="region of interest" description="Disordered" evidence="1">
    <location>
        <begin position="581"/>
        <end position="608"/>
    </location>
</feature>
<reference evidence="4" key="1">
    <citation type="submission" date="2016-06" db="UniProtKB">
        <authorList>
            <consortium name="WormBaseParasite"/>
        </authorList>
    </citation>
    <scope>IDENTIFICATION</scope>
</reference>
<evidence type="ECO:0000256" key="1">
    <source>
        <dbReference type="SAM" id="MobiDB-lite"/>
    </source>
</evidence>
<keyword evidence="3" id="KW-1185">Reference proteome</keyword>
<name>A0A183ARV4_9TREM</name>
<feature type="compositionally biased region" description="Low complexity" evidence="1">
    <location>
        <begin position="491"/>
        <end position="500"/>
    </location>
</feature>
<dbReference type="OrthoDB" id="7668649at2759"/>
<feature type="compositionally biased region" description="Polar residues" evidence="1">
    <location>
        <begin position="318"/>
        <end position="345"/>
    </location>
</feature>
<dbReference type="EMBL" id="UZAN01047813">
    <property type="protein sequence ID" value="VDP85805.1"/>
    <property type="molecule type" value="Genomic_DNA"/>
</dbReference>
<evidence type="ECO:0000313" key="3">
    <source>
        <dbReference type="Proteomes" id="UP000272942"/>
    </source>
</evidence>
<organism evidence="4">
    <name type="scientific">Echinostoma caproni</name>
    <dbReference type="NCBI Taxonomy" id="27848"/>
    <lineage>
        <taxon>Eukaryota</taxon>
        <taxon>Metazoa</taxon>
        <taxon>Spiralia</taxon>
        <taxon>Lophotrochozoa</taxon>
        <taxon>Platyhelminthes</taxon>
        <taxon>Trematoda</taxon>
        <taxon>Digenea</taxon>
        <taxon>Plagiorchiida</taxon>
        <taxon>Echinostomata</taxon>
        <taxon>Echinostomatoidea</taxon>
        <taxon>Echinostomatidae</taxon>
        <taxon>Echinostoma</taxon>
    </lineage>
</organism>
<dbReference type="Proteomes" id="UP000272942">
    <property type="component" value="Unassembled WGS sequence"/>
</dbReference>
<feature type="region of interest" description="Disordered" evidence="1">
    <location>
        <begin position="315"/>
        <end position="351"/>
    </location>
</feature>
<feature type="region of interest" description="Disordered" evidence="1">
    <location>
        <begin position="363"/>
        <end position="534"/>
    </location>
</feature>
<evidence type="ECO:0000313" key="4">
    <source>
        <dbReference type="WBParaSite" id="ECPE_0000972001-mRNA-1"/>
    </source>
</evidence>